<proteinExistence type="inferred from homology"/>
<dbReference type="Proteomes" id="UP000265431">
    <property type="component" value="Unassembled WGS sequence"/>
</dbReference>
<dbReference type="InterPro" id="IPR014748">
    <property type="entry name" value="Enoyl-CoA_hydra_C"/>
</dbReference>
<dbReference type="PANTHER" id="PTHR43459">
    <property type="entry name" value="ENOYL-COA HYDRATASE"/>
    <property type="match status" value="1"/>
</dbReference>
<evidence type="ECO:0000313" key="3">
    <source>
        <dbReference type="Proteomes" id="UP000265431"/>
    </source>
</evidence>
<dbReference type="RefSeq" id="WP_119379814.1">
    <property type="nucleotide sequence ID" value="NZ_QWGB01000005.1"/>
</dbReference>
<dbReference type="SUPFAM" id="SSF52096">
    <property type="entry name" value="ClpP/crotonase"/>
    <property type="match status" value="1"/>
</dbReference>
<evidence type="ECO:0000313" key="2">
    <source>
        <dbReference type="EMBL" id="RIJ24625.1"/>
    </source>
</evidence>
<evidence type="ECO:0000256" key="1">
    <source>
        <dbReference type="ARBA" id="ARBA00005254"/>
    </source>
</evidence>
<comment type="caution">
    <text evidence="2">The sequence shown here is derived from an EMBL/GenBank/DDBJ whole genome shotgun (WGS) entry which is preliminary data.</text>
</comment>
<organism evidence="2 3">
    <name type="scientific">Henriciella barbarensis</name>
    <dbReference type="NCBI Taxonomy" id="86342"/>
    <lineage>
        <taxon>Bacteria</taxon>
        <taxon>Pseudomonadati</taxon>
        <taxon>Pseudomonadota</taxon>
        <taxon>Alphaproteobacteria</taxon>
        <taxon>Hyphomonadales</taxon>
        <taxon>Hyphomonadaceae</taxon>
        <taxon>Henriciella</taxon>
    </lineage>
</organism>
<dbReference type="CDD" id="cd06558">
    <property type="entry name" value="crotonase-like"/>
    <property type="match status" value="1"/>
</dbReference>
<gene>
    <name evidence="2" type="ORF">D1224_10490</name>
</gene>
<reference evidence="2 3" key="1">
    <citation type="submission" date="2018-08" db="EMBL/GenBank/DDBJ databases">
        <title>Henriciella mobilis sp. nov., isolated from seawater.</title>
        <authorList>
            <person name="Cheng H."/>
            <person name="Wu Y.-H."/>
            <person name="Xu X.-W."/>
            <person name="Guo L.-L."/>
        </authorList>
    </citation>
    <scope>NUCLEOTIDE SEQUENCE [LARGE SCALE GENOMIC DNA]</scope>
    <source>
        <strain evidence="2 3">CCUG66934</strain>
    </source>
</reference>
<dbReference type="Pfam" id="PF00378">
    <property type="entry name" value="ECH_1"/>
    <property type="match status" value="1"/>
</dbReference>
<dbReference type="OrthoDB" id="5730382at2"/>
<dbReference type="EMBL" id="QWGB01000005">
    <property type="protein sequence ID" value="RIJ24625.1"/>
    <property type="molecule type" value="Genomic_DNA"/>
</dbReference>
<sequence length="260" mass="27855">MARCVDLSIENGLARLTLVNGNKGNPLDHEFGAEIRAAAIRLEGTHGLRAVLLTGEGKNFSVGGDLGAFSGVADLPAYVRESTADYHVALSKLMRLRAPIISAVQGACAGAGVTLACFADFVVATENSSFCLAYTSIGFSPDGASTYVLPRLIGTRKFQELVYTNRRISASEALQIGLVTQLVPSEQLTEQAEKLARQFADGPTGAFAATKRLLFETYSNSFETQLEWESRLLSEQCASEDVIEGISAALSRRPPQFTGR</sequence>
<comment type="similarity">
    <text evidence="1">Belongs to the enoyl-CoA hydratase/isomerase family.</text>
</comment>
<dbReference type="PANTHER" id="PTHR43459:SF1">
    <property type="entry name" value="EG:BACN32G11.4 PROTEIN"/>
    <property type="match status" value="1"/>
</dbReference>
<protein>
    <submittedName>
        <fullName evidence="2">Enoyl-CoA hydratase/isomerase family protein</fullName>
    </submittedName>
</protein>
<dbReference type="InterPro" id="IPR029045">
    <property type="entry name" value="ClpP/crotonase-like_dom_sf"/>
</dbReference>
<dbReference type="Gene3D" id="1.10.12.10">
    <property type="entry name" value="Lyase 2-enoyl-coa Hydratase, Chain A, domain 2"/>
    <property type="match status" value="1"/>
</dbReference>
<dbReference type="InterPro" id="IPR001753">
    <property type="entry name" value="Enoyl-CoA_hydra/iso"/>
</dbReference>
<dbReference type="Gene3D" id="3.90.226.10">
    <property type="entry name" value="2-enoyl-CoA Hydratase, Chain A, domain 1"/>
    <property type="match status" value="1"/>
</dbReference>
<keyword evidence="3" id="KW-1185">Reference proteome</keyword>
<keyword evidence="2" id="KW-0413">Isomerase</keyword>
<accession>A0A399R324</accession>
<name>A0A399R324_9PROT</name>
<dbReference type="GO" id="GO:0016853">
    <property type="term" value="F:isomerase activity"/>
    <property type="evidence" value="ECO:0007669"/>
    <property type="project" value="UniProtKB-KW"/>
</dbReference>
<dbReference type="AlphaFoldDB" id="A0A399R324"/>